<evidence type="ECO:0000256" key="6">
    <source>
        <dbReference type="SAM" id="SignalP"/>
    </source>
</evidence>
<dbReference type="InterPro" id="IPR033870">
    <property type="entry name" value="FatB"/>
</dbReference>
<feature type="domain" description="Fe/B12 periplasmic-binding" evidence="7">
    <location>
        <begin position="59"/>
        <end position="317"/>
    </location>
</feature>
<keyword evidence="9" id="KW-1185">Reference proteome</keyword>
<feature type="coiled-coil region" evidence="5">
    <location>
        <begin position="167"/>
        <end position="194"/>
    </location>
</feature>
<dbReference type="InterPro" id="IPR002491">
    <property type="entry name" value="ABC_transptr_periplasmic_BD"/>
</dbReference>
<comment type="subcellular location">
    <subcellularLocation>
        <location evidence="1">Cell membrane</location>
        <topology evidence="1">Lipid-anchor</topology>
    </subcellularLocation>
</comment>
<keyword evidence="4 6" id="KW-0732">Signal</keyword>
<keyword evidence="3" id="KW-0813">Transport</keyword>
<evidence type="ECO:0000256" key="2">
    <source>
        <dbReference type="ARBA" id="ARBA00008814"/>
    </source>
</evidence>
<dbReference type="PROSITE" id="PS50983">
    <property type="entry name" value="FE_B12_PBP"/>
    <property type="match status" value="1"/>
</dbReference>
<feature type="signal peptide" evidence="6">
    <location>
        <begin position="1"/>
        <end position="19"/>
    </location>
</feature>
<dbReference type="SUPFAM" id="SSF53807">
    <property type="entry name" value="Helical backbone' metal receptor"/>
    <property type="match status" value="1"/>
</dbReference>
<protein>
    <submittedName>
        <fullName evidence="8">ABC transporter</fullName>
    </submittedName>
</protein>
<gene>
    <name evidence="8" type="ORF">CIL03_08175</name>
</gene>
<dbReference type="Pfam" id="PF01497">
    <property type="entry name" value="Peripla_BP_2"/>
    <property type="match status" value="1"/>
</dbReference>
<dbReference type="OrthoDB" id="63946at2"/>
<dbReference type="Proteomes" id="UP000216498">
    <property type="component" value="Unassembled WGS sequence"/>
</dbReference>
<dbReference type="CDD" id="cd01140">
    <property type="entry name" value="FatB"/>
    <property type="match status" value="1"/>
</dbReference>
<dbReference type="AlphaFoldDB" id="A0A265NAX7"/>
<dbReference type="Gene3D" id="3.40.50.1980">
    <property type="entry name" value="Nitrogenase molybdenum iron protein domain"/>
    <property type="match status" value="2"/>
</dbReference>
<sequence>MKKFLLLLVLSILAVTAAACGSTEEDSEGSTNADGGDSAETITVEHELGETEVPKNPEKVVVFDYGILDTLDKLGIEVAGVAKGNIPAYLEKYESDEYENIGSLKEPDFEKIAEIDPDVIIISGRQATVYDQLEELAPTVHLGVDTTRYLDSFKENMNTVGEIFNKQSEIEEELAAIEDSIASLNERASEADQNALIILSNDDKISAYGSNSRFGLIHDVFGVPTVDDSIEASTHGMNVTFEYVMEQDPDLLYVVDRTAVVGGESSAKQIVENELVKNTKAYENDNIVYLNPDYWYLSGGGLVSVTEMVKEIDASIK</sequence>
<dbReference type="PANTHER" id="PTHR30532">
    <property type="entry name" value="IRON III DICITRATE-BINDING PERIPLASMIC PROTEIN"/>
    <property type="match status" value="1"/>
</dbReference>
<dbReference type="GO" id="GO:1901678">
    <property type="term" value="P:iron coordination entity transport"/>
    <property type="evidence" value="ECO:0007669"/>
    <property type="project" value="UniProtKB-ARBA"/>
</dbReference>
<dbReference type="InterPro" id="IPR051313">
    <property type="entry name" value="Bact_iron-sidero_bind"/>
</dbReference>
<keyword evidence="5" id="KW-0175">Coiled coil</keyword>
<evidence type="ECO:0000313" key="9">
    <source>
        <dbReference type="Proteomes" id="UP000216498"/>
    </source>
</evidence>
<dbReference type="GO" id="GO:0005886">
    <property type="term" value="C:plasma membrane"/>
    <property type="evidence" value="ECO:0007669"/>
    <property type="project" value="UniProtKB-SubCell"/>
</dbReference>
<comment type="caution">
    <text evidence="8">The sequence shown here is derived from an EMBL/GenBank/DDBJ whole genome shotgun (WGS) entry which is preliminary data.</text>
</comment>
<dbReference type="RefSeq" id="WP_094885346.1">
    <property type="nucleotide sequence ID" value="NZ_NPMS01000003.1"/>
</dbReference>
<reference evidence="8 9" key="1">
    <citation type="submission" date="2017-08" db="EMBL/GenBank/DDBJ databases">
        <title>Virgibacillus indicus sp. nov. and Virgibacillus profoundi sp. nov, two moderately halophilic bacteria isolated from marine sediment by using the Microfluidic Streak Plate.</title>
        <authorList>
            <person name="Xu B."/>
            <person name="Hu B."/>
            <person name="Wang J."/>
            <person name="Zhu Y."/>
            <person name="Huang L."/>
            <person name="Du W."/>
            <person name="Huang Y."/>
        </authorList>
    </citation>
    <scope>NUCLEOTIDE SEQUENCE [LARGE SCALE GENOMIC DNA]</scope>
    <source>
        <strain evidence="8 9">IO3-P2-C2</strain>
    </source>
</reference>
<accession>A0A265NAX7</accession>
<name>A0A265NAX7_9BACI</name>
<comment type="similarity">
    <text evidence="2">Belongs to the bacterial solute-binding protein 8 family.</text>
</comment>
<evidence type="ECO:0000256" key="1">
    <source>
        <dbReference type="ARBA" id="ARBA00004193"/>
    </source>
</evidence>
<evidence type="ECO:0000256" key="5">
    <source>
        <dbReference type="SAM" id="Coils"/>
    </source>
</evidence>
<dbReference type="EMBL" id="NPMS01000003">
    <property type="protein sequence ID" value="OZU88987.1"/>
    <property type="molecule type" value="Genomic_DNA"/>
</dbReference>
<dbReference type="PROSITE" id="PS51257">
    <property type="entry name" value="PROKAR_LIPOPROTEIN"/>
    <property type="match status" value="1"/>
</dbReference>
<feature type="chain" id="PRO_5039186614" evidence="6">
    <location>
        <begin position="20"/>
        <end position="317"/>
    </location>
</feature>
<organism evidence="8 9">
    <name type="scientific">Virgibacillus indicus</name>
    <dbReference type="NCBI Taxonomy" id="2024554"/>
    <lineage>
        <taxon>Bacteria</taxon>
        <taxon>Bacillati</taxon>
        <taxon>Bacillota</taxon>
        <taxon>Bacilli</taxon>
        <taxon>Bacillales</taxon>
        <taxon>Bacillaceae</taxon>
        <taxon>Virgibacillus</taxon>
    </lineage>
</organism>
<evidence type="ECO:0000256" key="4">
    <source>
        <dbReference type="ARBA" id="ARBA00022729"/>
    </source>
</evidence>
<dbReference type="PANTHER" id="PTHR30532:SF28">
    <property type="entry name" value="PETROBACTIN-BINDING PROTEIN YCLQ"/>
    <property type="match status" value="1"/>
</dbReference>
<evidence type="ECO:0000256" key="3">
    <source>
        <dbReference type="ARBA" id="ARBA00022448"/>
    </source>
</evidence>
<dbReference type="GO" id="GO:0030288">
    <property type="term" value="C:outer membrane-bounded periplasmic space"/>
    <property type="evidence" value="ECO:0007669"/>
    <property type="project" value="TreeGrafter"/>
</dbReference>
<proteinExistence type="inferred from homology"/>
<evidence type="ECO:0000313" key="8">
    <source>
        <dbReference type="EMBL" id="OZU88987.1"/>
    </source>
</evidence>
<evidence type="ECO:0000259" key="7">
    <source>
        <dbReference type="PROSITE" id="PS50983"/>
    </source>
</evidence>